<feature type="domain" description="2EXR" evidence="1">
    <location>
        <begin position="35"/>
        <end position="155"/>
    </location>
</feature>
<dbReference type="OrthoDB" id="3469466at2759"/>
<proteinExistence type="predicted"/>
<dbReference type="InterPro" id="IPR045518">
    <property type="entry name" value="2EXR"/>
</dbReference>
<dbReference type="AlphaFoldDB" id="A0A1J7J857"/>
<protein>
    <recommendedName>
        <fullName evidence="1">2EXR domain-containing protein</fullName>
    </recommendedName>
</protein>
<evidence type="ECO:0000259" key="1">
    <source>
        <dbReference type="Pfam" id="PF20150"/>
    </source>
</evidence>
<dbReference type="EMBL" id="KV875102">
    <property type="protein sequence ID" value="OIW25348.1"/>
    <property type="molecule type" value="Genomic_DNA"/>
</dbReference>
<sequence>MESATAQDSDLPPTPRLFNDLYFGRQQPALFDTWSQFTRLPVDLRVQIWLTVIRRHRMLEMTICPADDEVDETTYPGGAESRYYTERNHLGNIISGRGYTLKIEGRGYSATFSPILWVNRESRYAALRHYYRVHPPFPHQHAGRTLYLNPEHDVLYLYPEYRRRMPPDYLPRRGPWPWALLPDFLHDVKAFDPKDQGVMHLALSEDYVYEFMTRNFQVEDEARGHQPLTPALLHPVAAASFAEILRSRLRSALCIMRFLNDRRGRGYFGRERYHFAHTYPLERRRTPTGAFVWLESDPRPGLEFDLCQVGFRYDITPLVEAWKELEMAFGVVKRSPDDRFRVYVCPSVTWPKPRSLLRACAEDIPSGSLRMDLALHLRQESEAWDMTRKDLDFWLRGLAASLDLGPCPPPTPRHGTEVSAETFDMMERTPCMAIALRLFPIEVLKKPSRPYPDPAPRFDLSVNRPPGLFLFEV</sequence>
<gene>
    <name evidence="2" type="ORF">CONLIGDRAFT_691272</name>
</gene>
<accession>A0A1J7J857</accession>
<reference evidence="2 3" key="1">
    <citation type="submission" date="2016-10" db="EMBL/GenBank/DDBJ databases">
        <title>Draft genome sequence of Coniochaeta ligniaria NRRL30616, a lignocellulolytic fungus for bioabatement of inhibitors in plant biomass hydrolysates.</title>
        <authorList>
            <consortium name="DOE Joint Genome Institute"/>
            <person name="Jimenez D.J."/>
            <person name="Hector R.E."/>
            <person name="Riley R."/>
            <person name="Sun H."/>
            <person name="Grigoriev I.V."/>
            <person name="Van Elsas J.D."/>
            <person name="Nichols N.N."/>
        </authorList>
    </citation>
    <scope>NUCLEOTIDE SEQUENCE [LARGE SCALE GENOMIC DNA]</scope>
    <source>
        <strain evidence="2 3">NRRL 30616</strain>
    </source>
</reference>
<keyword evidence="3" id="KW-1185">Reference proteome</keyword>
<dbReference type="STRING" id="1408157.A0A1J7J857"/>
<dbReference type="PANTHER" id="PTHR35910:SF6">
    <property type="entry name" value="2EXR DOMAIN-CONTAINING PROTEIN"/>
    <property type="match status" value="1"/>
</dbReference>
<organism evidence="2 3">
    <name type="scientific">Coniochaeta ligniaria NRRL 30616</name>
    <dbReference type="NCBI Taxonomy" id="1408157"/>
    <lineage>
        <taxon>Eukaryota</taxon>
        <taxon>Fungi</taxon>
        <taxon>Dikarya</taxon>
        <taxon>Ascomycota</taxon>
        <taxon>Pezizomycotina</taxon>
        <taxon>Sordariomycetes</taxon>
        <taxon>Sordariomycetidae</taxon>
        <taxon>Coniochaetales</taxon>
        <taxon>Coniochaetaceae</taxon>
        <taxon>Coniochaeta</taxon>
    </lineage>
</organism>
<dbReference type="InParanoid" id="A0A1J7J857"/>
<evidence type="ECO:0000313" key="2">
    <source>
        <dbReference type="EMBL" id="OIW25348.1"/>
    </source>
</evidence>
<dbReference type="Pfam" id="PF20150">
    <property type="entry name" value="2EXR"/>
    <property type="match status" value="1"/>
</dbReference>
<name>A0A1J7J857_9PEZI</name>
<dbReference type="Proteomes" id="UP000182658">
    <property type="component" value="Unassembled WGS sequence"/>
</dbReference>
<dbReference type="PANTHER" id="PTHR35910">
    <property type="entry name" value="2EXR DOMAIN-CONTAINING PROTEIN"/>
    <property type="match status" value="1"/>
</dbReference>
<evidence type="ECO:0000313" key="3">
    <source>
        <dbReference type="Proteomes" id="UP000182658"/>
    </source>
</evidence>